<feature type="transmembrane region" description="Helical" evidence="1">
    <location>
        <begin position="168"/>
        <end position="185"/>
    </location>
</feature>
<dbReference type="Proteomes" id="UP000326464">
    <property type="component" value="Unassembled WGS sequence"/>
</dbReference>
<reference evidence="3" key="1">
    <citation type="submission" date="2019-07" db="EMBL/GenBank/DDBJ databases">
        <title>Arthrobacter KR32 sp. nov., isolated from mountain cheese made of cows milk.</title>
        <authorList>
            <person name="Flegler A."/>
        </authorList>
    </citation>
    <scope>NUCLEOTIDE SEQUENCE [LARGE SCALE GENOMIC DNA]</scope>
    <source>
        <strain evidence="3">KR32</strain>
    </source>
</reference>
<dbReference type="OrthoDB" id="3683589at2"/>
<dbReference type="RefSeq" id="WP_152812221.1">
    <property type="nucleotide sequence ID" value="NZ_VJXX01000001.1"/>
</dbReference>
<feature type="transmembrane region" description="Helical" evidence="1">
    <location>
        <begin position="124"/>
        <end position="147"/>
    </location>
</feature>
<dbReference type="AlphaFoldDB" id="A0A7X1NMW5"/>
<feature type="transmembrane region" description="Helical" evidence="1">
    <location>
        <begin position="191"/>
        <end position="207"/>
    </location>
</feature>
<evidence type="ECO:0000313" key="3">
    <source>
        <dbReference type="Proteomes" id="UP000326464"/>
    </source>
</evidence>
<dbReference type="EMBL" id="VJXX01000001">
    <property type="protein sequence ID" value="MPY09709.1"/>
    <property type="molecule type" value="Genomic_DNA"/>
</dbReference>
<comment type="caution">
    <text evidence="2">The sequence shown here is derived from an EMBL/GenBank/DDBJ whole genome shotgun (WGS) entry which is preliminary data.</text>
</comment>
<feature type="transmembrane region" description="Helical" evidence="1">
    <location>
        <begin position="39"/>
        <end position="62"/>
    </location>
</feature>
<name>A0A7X1NMW5_9MICC</name>
<organism evidence="2 3">
    <name type="scientific">Arthrobacter bussei</name>
    <dbReference type="NCBI Taxonomy" id="2594179"/>
    <lineage>
        <taxon>Bacteria</taxon>
        <taxon>Bacillati</taxon>
        <taxon>Actinomycetota</taxon>
        <taxon>Actinomycetes</taxon>
        <taxon>Micrococcales</taxon>
        <taxon>Micrococcaceae</taxon>
        <taxon>Arthrobacter</taxon>
    </lineage>
</organism>
<evidence type="ECO:0008006" key="4">
    <source>
        <dbReference type="Google" id="ProtNLM"/>
    </source>
</evidence>
<keyword evidence="1" id="KW-0472">Membrane</keyword>
<keyword evidence="3" id="KW-1185">Reference proteome</keyword>
<feature type="transmembrane region" description="Helical" evidence="1">
    <location>
        <begin position="95"/>
        <end position="118"/>
    </location>
</feature>
<protein>
    <recommendedName>
        <fullName evidence="4">DUF624 domain-containing protein</fullName>
    </recommendedName>
</protein>
<sequence length="214" mass="22503">MTRGRRDVAAERGRLSAVRDGSAVRWPGATARFALFGEVLWVGVLCCVAALGIITLPASLAAGSAHLHRFLRAEDSTVRQFLADFSAALRTGWQAGIGVLVAAALLLLDIVVAGSGLLPGGPLVLGAGILLLVGLLCGLAGTTARWYATRSWRIAARHWLSDARQDPAGILWLAAAVVLTAVVTWQLPPLIVPGVGCLVFAALATSVRERRRRS</sequence>
<keyword evidence="1" id="KW-1133">Transmembrane helix</keyword>
<accession>A0A7X1NMW5</accession>
<evidence type="ECO:0000313" key="2">
    <source>
        <dbReference type="EMBL" id="MPY09709.1"/>
    </source>
</evidence>
<gene>
    <name evidence="2" type="ORF">FNH21_03065</name>
</gene>
<keyword evidence="1" id="KW-0812">Transmembrane</keyword>
<proteinExistence type="predicted"/>
<evidence type="ECO:0000256" key="1">
    <source>
        <dbReference type="SAM" id="Phobius"/>
    </source>
</evidence>